<dbReference type="EMBL" id="JAUTXU010000055">
    <property type="protein sequence ID" value="KAK3714426.1"/>
    <property type="molecule type" value="Genomic_DNA"/>
</dbReference>
<evidence type="ECO:0000313" key="1">
    <source>
        <dbReference type="EMBL" id="KAK3714426.1"/>
    </source>
</evidence>
<evidence type="ECO:0000313" key="2">
    <source>
        <dbReference type="Proteomes" id="UP001281147"/>
    </source>
</evidence>
<dbReference type="Proteomes" id="UP001281147">
    <property type="component" value="Unassembled WGS sequence"/>
</dbReference>
<gene>
    <name evidence="1" type="ORF">LTR37_007732</name>
</gene>
<keyword evidence="2" id="KW-1185">Reference proteome</keyword>
<reference evidence="1" key="1">
    <citation type="submission" date="2023-07" db="EMBL/GenBank/DDBJ databases">
        <title>Black Yeasts Isolated from many extreme environments.</title>
        <authorList>
            <person name="Coleine C."/>
            <person name="Stajich J.E."/>
            <person name="Selbmann L."/>
        </authorList>
    </citation>
    <scope>NUCLEOTIDE SEQUENCE</scope>
    <source>
        <strain evidence="1">CCFEE 5714</strain>
    </source>
</reference>
<name>A0ACC3NDZ4_9PEZI</name>
<comment type="caution">
    <text evidence="1">The sequence shown here is derived from an EMBL/GenBank/DDBJ whole genome shotgun (WGS) entry which is preliminary data.</text>
</comment>
<sequence>MDSMRHLSTSLPPTRRRMDGPDLLSEFKAAALSVTTLYKSAAASQEKARAAGYQDAVEDLLAFLDKENLGLKDGEGWRVRQWATERLLDDGTQRQSVASEDEAEENNAREPTQQTETRSSSPETQRKSPAMPVSSSELQETSPRREAASEPPAVLPTHSHPPPPTKADFTFRTTHAYPTNHDREGGMDVDTNTSTPFSSTTTTPDSASSVRLIPRSARSGRHHTNHNRRTANAANTPTINFNLGAGAGSKRKMPYPDFFDISGFNFDGHGQGGKDGGSRGGKRGRHV</sequence>
<proteinExistence type="predicted"/>
<accession>A0ACC3NDZ4</accession>
<protein>
    <submittedName>
        <fullName evidence="1">Uncharacterized protein</fullName>
    </submittedName>
</protein>
<organism evidence="1 2">
    <name type="scientific">Vermiconidia calcicola</name>
    <dbReference type="NCBI Taxonomy" id="1690605"/>
    <lineage>
        <taxon>Eukaryota</taxon>
        <taxon>Fungi</taxon>
        <taxon>Dikarya</taxon>
        <taxon>Ascomycota</taxon>
        <taxon>Pezizomycotina</taxon>
        <taxon>Dothideomycetes</taxon>
        <taxon>Dothideomycetidae</taxon>
        <taxon>Mycosphaerellales</taxon>
        <taxon>Extremaceae</taxon>
        <taxon>Vermiconidia</taxon>
    </lineage>
</organism>